<dbReference type="InterPro" id="IPR027417">
    <property type="entry name" value="P-loop_NTPase"/>
</dbReference>
<evidence type="ECO:0000313" key="4">
    <source>
        <dbReference type="EMBL" id="OSM00102.1"/>
    </source>
</evidence>
<dbReference type="Pfam" id="PF00685">
    <property type="entry name" value="Sulfotransfer_1"/>
    <property type="match status" value="1"/>
</dbReference>
<dbReference type="Proteomes" id="UP000194003">
    <property type="component" value="Unassembled WGS sequence"/>
</dbReference>
<protein>
    <submittedName>
        <fullName evidence="4">Putative sulfotransferase family, cytosolic, 6B, member 1</fullName>
    </submittedName>
</protein>
<evidence type="ECO:0000313" key="5">
    <source>
        <dbReference type="Proteomes" id="UP000194003"/>
    </source>
</evidence>
<reference evidence="4 5" key="1">
    <citation type="journal article" date="2016" name="BMC Genomics">
        <title>Combined genomic and structural analyses of a cultured magnetotactic bacterium reveals its niche adaptation to a dynamic environment.</title>
        <authorList>
            <person name="Araujo A.C."/>
            <person name="Morillo V."/>
            <person name="Cypriano J."/>
            <person name="Teixeira L.C."/>
            <person name="Leao P."/>
            <person name="Lyra S."/>
            <person name="Almeida L.G."/>
            <person name="Bazylinski D.A."/>
            <person name="Vasconcellos A.T."/>
            <person name="Abreu F."/>
            <person name="Lins U."/>
        </authorList>
    </citation>
    <scope>NUCLEOTIDE SEQUENCE [LARGE SCALE GENOMIC DNA]</scope>
    <source>
        <strain evidence="4 5">IT-1</strain>
    </source>
</reference>
<keyword evidence="5" id="KW-1185">Reference proteome</keyword>
<dbReference type="OrthoDB" id="9804504at2"/>
<accession>A0A1Y2K1N6</accession>
<proteinExistence type="inferred from homology"/>
<dbReference type="STRING" id="1434232.MAIT1_00527"/>
<organism evidence="4 5">
    <name type="scientific">Magnetofaba australis IT-1</name>
    <dbReference type="NCBI Taxonomy" id="1434232"/>
    <lineage>
        <taxon>Bacteria</taxon>
        <taxon>Pseudomonadati</taxon>
        <taxon>Pseudomonadota</taxon>
        <taxon>Magnetococcia</taxon>
        <taxon>Magnetococcales</taxon>
        <taxon>Magnetococcaceae</taxon>
        <taxon>Magnetofaba</taxon>
    </lineage>
</organism>
<dbReference type="SUPFAM" id="SSF52540">
    <property type="entry name" value="P-loop containing nucleoside triphosphate hydrolases"/>
    <property type="match status" value="1"/>
</dbReference>
<comment type="caution">
    <text evidence="4">The sequence shown here is derived from an EMBL/GenBank/DDBJ whole genome shotgun (WGS) entry which is preliminary data.</text>
</comment>
<dbReference type="InterPro" id="IPR000863">
    <property type="entry name" value="Sulfotransferase_dom"/>
</dbReference>
<evidence type="ECO:0000259" key="3">
    <source>
        <dbReference type="Pfam" id="PF00685"/>
    </source>
</evidence>
<comment type="similarity">
    <text evidence="1">Belongs to the sulfotransferase 1 family.</text>
</comment>
<dbReference type="GO" id="GO:0008146">
    <property type="term" value="F:sulfotransferase activity"/>
    <property type="evidence" value="ECO:0007669"/>
    <property type="project" value="InterPro"/>
</dbReference>
<dbReference type="PANTHER" id="PTHR11783">
    <property type="entry name" value="SULFOTRANSFERASE SULT"/>
    <property type="match status" value="1"/>
</dbReference>
<gene>
    <name evidence="4" type="ORF">MAIT1_00527</name>
</gene>
<dbReference type="Gene3D" id="3.40.50.300">
    <property type="entry name" value="P-loop containing nucleotide triphosphate hydrolases"/>
    <property type="match status" value="1"/>
</dbReference>
<dbReference type="RefSeq" id="WP_085446474.1">
    <property type="nucleotide sequence ID" value="NZ_LVJN01000021.1"/>
</dbReference>
<feature type="domain" description="Sulfotransferase" evidence="3">
    <location>
        <begin position="123"/>
        <end position="312"/>
    </location>
</feature>
<keyword evidence="2 4" id="KW-0808">Transferase</keyword>
<dbReference type="EMBL" id="LVJN01000021">
    <property type="protein sequence ID" value="OSM00102.1"/>
    <property type="molecule type" value="Genomic_DNA"/>
</dbReference>
<name>A0A1Y2K1N6_9PROT</name>
<evidence type="ECO:0000256" key="1">
    <source>
        <dbReference type="ARBA" id="ARBA00005771"/>
    </source>
</evidence>
<sequence length="315" mass="35619">MSDDHSSASPHPTPELWLNTSRQLRRHWMPEKANLALEQALTAQPQILQSAQFRGAHPADQANQRTPQPFIAVSCEKCGSHLLSDMLQALTGLAFHWPDDTTLQPLQNDPYFTRPEGSFLIGHFPAHPEWTARLTAANVRVVMLYRDPRDALVSFYHHYIDVNCWGDQGNLLGRFLASLPKSEALNLMITGYTPTAERSETWTGLPSRQWHWVRNWIGSGLPYLALRYEDVITDKAGALQQLGDFLGYALNPEQRQTIVAQTAFEQSSATMTRNNLPASFKRKGRAGDWRNHFSPSNTRLFELVAGEQLRQLGYA</sequence>
<dbReference type="AlphaFoldDB" id="A0A1Y2K1N6"/>
<evidence type="ECO:0000256" key="2">
    <source>
        <dbReference type="ARBA" id="ARBA00022679"/>
    </source>
</evidence>